<feature type="compositionally biased region" description="Basic and acidic residues" evidence="1">
    <location>
        <begin position="59"/>
        <end position="70"/>
    </location>
</feature>
<proteinExistence type="predicted"/>
<organism evidence="2 3">
    <name type="scientific">Ensete ventricosum</name>
    <name type="common">Abyssinian banana</name>
    <name type="synonym">Musa ensete</name>
    <dbReference type="NCBI Taxonomy" id="4639"/>
    <lineage>
        <taxon>Eukaryota</taxon>
        <taxon>Viridiplantae</taxon>
        <taxon>Streptophyta</taxon>
        <taxon>Embryophyta</taxon>
        <taxon>Tracheophyta</taxon>
        <taxon>Spermatophyta</taxon>
        <taxon>Magnoliopsida</taxon>
        <taxon>Liliopsida</taxon>
        <taxon>Zingiberales</taxon>
        <taxon>Musaceae</taxon>
        <taxon>Ensete</taxon>
    </lineage>
</organism>
<dbReference type="EMBL" id="AMZH03008864">
    <property type="protein sequence ID" value="RRT58050.1"/>
    <property type="molecule type" value="Genomic_DNA"/>
</dbReference>
<feature type="region of interest" description="Disordered" evidence="1">
    <location>
        <begin position="1"/>
        <end position="20"/>
    </location>
</feature>
<reference evidence="2 3" key="1">
    <citation type="journal article" date="2014" name="Agronomy (Basel)">
        <title>A Draft Genome Sequence for Ensete ventricosum, the Drought-Tolerant Tree Against Hunger.</title>
        <authorList>
            <person name="Harrison J."/>
            <person name="Moore K.A."/>
            <person name="Paszkiewicz K."/>
            <person name="Jones T."/>
            <person name="Grant M."/>
            <person name="Ambacheew D."/>
            <person name="Muzemil S."/>
            <person name="Studholme D.J."/>
        </authorList>
    </citation>
    <scope>NUCLEOTIDE SEQUENCE [LARGE SCALE GENOMIC DNA]</scope>
</reference>
<dbReference type="Proteomes" id="UP000287651">
    <property type="component" value="Unassembled WGS sequence"/>
</dbReference>
<gene>
    <name evidence="2" type="ORF">B296_00023008</name>
</gene>
<comment type="caution">
    <text evidence="2">The sequence shown here is derived from an EMBL/GenBank/DDBJ whole genome shotgun (WGS) entry which is preliminary data.</text>
</comment>
<accession>A0A426Z249</accession>
<protein>
    <submittedName>
        <fullName evidence="2">Uncharacterized protein</fullName>
    </submittedName>
</protein>
<feature type="compositionally biased region" description="Basic and acidic residues" evidence="1">
    <location>
        <begin position="118"/>
        <end position="145"/>
    </location>
</feature>
<evidence type="ECO:0000313" key="3">
    <source>
        <dbReference type="Proteomes" id="UP000287651"/>
    </source>
</evidence>
<feature type="compositionally biased region" description="Basic residues" evidence="1">
    <location>
        <begin position="146"/>
        <end position="157"/>
    </location>
</feature>
<evidence type="ECO:0000256" key="1">
    <source>
        <dbReference type="SAM" id="MobiDB-lite"/>
    </source>
</evidence>
<feature type="region of interest" description="Disordered" evidence="1">
    <location>
        <begin position="107"/>
        <end position="157"/>
    </location>
</feature>
<evidence type="ECO:0000313" key="2">
    <source>
        <dbReference type="EMBL" id="RRT58050.1"/>
    </source>
</evidence>
<name>A0A426Z249_ENSVE</name>
<sequence length="157" mass="18314">MRLRSSKGNRSVRSENSRRERRIRTSDGVWVFSRTASAISGDSIARRRRRSAHNTRGARARERERERRDTSPTGLIGGLEKLLHDSSKLTKFDGLWWGPDHLLPPHTINQSNTRVRQRARDSRRAHPSCRDPHTSPAKSLRDGGPRRHHHLNWIRRR</sequence>
<feature type="region of interest" description="Disordered" evidence="1">
    <location>
        <begin position="42"/>
        <end position="78"/>
    </location>
</feature>
<feature type="compositionally biased region" description="Basic residues" evidence="1">
    <location>
        <begin position="46"/>
        <end position="58"/>
    </location>
</feature>
<dbReference type="AlphaFoldDB" id="A0A426Z249"/>